<protein>
    <recommendedName>
        <fullName evidence="3">Winged helix DNA-binding domain-containing protein</fullName>
    </recommendedName>
</protein>
<keyword evidence="2" id="KW-1185">Reference proteome</keyword>
<dbReference type="PANTHER" id="PTHR38479">
    <property type="entry name" value="LMO0824 PROTEIN"/>
    <property type="match status" value="1"/>
</dbReference>
<dbReference type="RefSeq" id="WP_209681619.1">
    <property type="nucleotide sequence ID" value="NZ_JAGIOI010000001.1"/>
</dbReference>
<dbReference type="InterPro" id="IPR009351">
    <property type="entry name" value="AlkZ-like"/>
</dbReference>
<evidence type="ECO:0000313" key="2">
    <source>
        <dbReference type="Proteomes" id="UP000711614"/>
    </source>
</evidence>
<dbReference type="Pfam" id="PF06224">
    <property type="entry name" value="AlkZ-like"/>
    <property type="match status" value="1"/>
</dbReference>
<comment type="caution">
    <text evidence="1">The sequence shown here is derived from an EMBL/GenBank/DDBJ whole genome shotgun (WGS) entry which is preliminary data.</text>
</comment>
<dbReference type="Proteomes" id="UP000711614">
    <property type="component" value="Unassembled WGS sequence"/>
</dbReference>
<organism evidence="1 2">
    <name type="scientific">Arthrobacter stackebrandtii</name>
    <dbReference type="NCBI Taxonomy" id="272161"/>
    <lineage>
        <taxon>Bacteria</taxon>
        <taxon>Bacillati</taxon>
        <taxon>Actinomycetota</taxon>
        <taxon>Actinomycetes</taxon>
        <taxon>Micrococcales</taxon>
        <taxon>Micrococcaceae</taxon>
        <taxon>Arthrobacter</taxon>
    </lineage>
</organism>
<dbReference type="EMBL" id="JAGIOI010000001">
    <property type="protein sequence ID" value="MBP2413983.1"/>
    <property type="molecule type" value="Genomic_DNA"/>
</dbReference>
<name>A0ABS4Z157_9MICC</name>
<gene>
    <name evidence="1" type="ORF">JOF48_002782</name>
</gene>
<evidence type="ECO:0000313" key="1">
    <source>
        <dbReference type="EMBL" id="MBP2413983.1"/>
    </source>
</evidence>
<reference evidence="1 2" key="1">
    <citation type="submission" date="2021-03" db="EMBL/GenBank/DDBJ databases">
        <title>Sequencing the genomes of 1000 actinobacteria strains.</title>
        <authorList>
            <person name="Klenk H.-P."/>
        </authorList>
    </citation>
    <scope>NUCLEOTIDE SEQUENCE [LARGE SCALE GENOMIC DNA]</scope>
    <source>
        <strain evidence="1 2">DSM 16005</strain>
    </source>
</reference>
<proteinExistence type="predicted"/>
<dbReference type="PANTHER" id="PTHR38479:SF2">
    <property type="entry name" value="WINGED HELIX DNA-BINDING DOMAIN-CONTAINING PROTEIN"/>
    <property type="match status" value="1"/>
</dbReference>
<accession>A0ABS4Z157</accession>
<evidence type="ECO:0008006" key="3">
    <source>
        <dbReference type="Google" id="ProtNLM"/>
    </source>
</evidence>
<sequence>MPQTLSRAEAISLRMHRHNLWSPLPASAGGVVERHVAMQAQDYAYALWGMARRRLPTAEGNRAADLASAVDRGEILRTHVLRPTWHFVSPADARWLLELTAPHVHRTNKLYYGKSGLDGQTLSAAHGVLAAELANGRHRTRRQLQDALVRSGIEASGIRLSYILMHAELERLVISGASQGRQRGYALFDERVPGHVPGAPADRDGALKALAERYLGTRGPVGVKDFAVWSGLPMADARAGVVSAVEASPRRFEPCVVDGMSLWWEPSGVIPAPAAPRVDLLQCYDEYVMSYFESKPLIFMQAGPGPAPAAAFYHPVLIDGVIAGTWKYAPSPGAARVLVAPLRHLATAERLAVEAAAADFSAFHGLPGALEWV</sequence>